<dbReference type="Gene3D" id="1.10.510.10">
    <property type="entry name" value="Transferase(Phosphotransferase) domain 1"/>
    <property type="match status" value="1"/>
</dbReference>
<evidence type="ECO:0000313" key="1">
    <source>
        <dbReference type="EMBL" id="KAK7530138.1"/>
    </source>
</evidence>
<dbReference type="EMBL" id="JBBPDW010000064">
    <property type="protein sequence ID" value="KAK7530138.1"/>
    <property type="molecule type" value="Genomic_DNA"/>
</dbReference>
<evidence type="ECO:0000313" key="2">
    <source>
        <dbReference type="Proteomes" id="UP001365128"/>
    </source>
</evidence>
<reference evidence="1 2" key="1">
    <citation type="submission" date="2024-04" db="EMBL/GenBank/DDBJ databases">
        <title>Phyllosticta paracitricarpa is synonymous to the EU quarantine fungus P. citricarpa based on phylogenomic analyses.</title>
        <authorList>
            <consortium name="Lawrence Berkeley National Laboratory"/>
            <person name="Van Ingen-Buijs V.A."/>
            <person name="Van Westerhoven A.C."/>
            <person name="Haridas S."/>
            <person name="Skiadas P."/>
            <person name="Martin F."/>
            <person name="Groenewald J.Z."/>
            <person name="Crous P.W."/>
            <person name="Seidl M.F."/>
        </authorList>
    </citation>
    <scope>NUCLEOTIDE SEQUENCE [LARGE SCALE GENOMIC DNA]</scope>
    <source>
        <strain evidence="1 2">CBS 122670</strain>
    </source>
</reference>
<accession>A0ABR1L4I6</accession>
<name>A0ABR1L4I6_9PEZI</name>
<gene>
    <name evidence="1" type="ORF">IWX46DRAFT_671779</name>
</gene>
<sequence length="233" mass="26897">MPRVAPSVASPRQFLYIRTLWLPPLHRNRTYLHTGNFAFALPYMDHLDEKEFCQQLGKKEISTFTVNRKKCVNPTLPEYIVRPAIFPKQPFDLMPIKIIDFGQAFRSQETAPENLDLPLVILELATGHPPFEGLLSSPARHVREILSTIGGKIPEQWQQKAKKRNIPLQVWEDSDNEYTIQAQFQEYCPRHESWSTEDAWKMGELVEKMLVLGTAARASAREILADPWFANVR</sequence>
<organism evidence="1 2">
    <name type="scientific">Phyllosticta citricarpa</name>
    <dbReference type="NCBI Taxonomy" id="55181"/>
    <lineage>
        <taxon>Eukaryota</taxon>
        <taxon>Fungi</taxon>
        <taxon>Dikarya</taxon>
        <taxon>Ascomycota</taxon>
        <taxon>Pezizomycotina</taxon>
        <taxon>Dothideomycetes</taxon>
        <taxon>Dothideomycetes incertae sedis</taxon>
        <taxon>Botryosphaeriales</taxon>
        <taxon>Phyllostictaceae</taxon>
        <taxon>Phyllosticta</taxon>
    </lineage>
</organism>
<dbReference type="InterPro" id="IPR011009">
    <property type="entry name" value="Kinase-like_dom_sf"/>
</dbReference>
<protein>
    <recommendedName>
        <fullName evidence="3">Protein kinase domain-containing protein</fullName>
    </recommendedName>
</protein>
<dbReference type="Proteomes" id="UP001365128">
    <property type="component" value="Unassembled WGS sequence"/>
</dbReference>
<proteinExistence type="predicted"/>
<comment type="caution">
    <text evidence="1">The sequence shown here is derived from an EMBL/GenBank/DDBJ whole genome shotgun (WGS) entry which is preliminary data.</text>
</comment>
<evidence type="ECO:0008006" key="3">
    <source>
        <dbReference type="Google" id="ProtNLM"/>
    </source>
</evidence>
<dbReference type="SUPFAM" id="SSF56112">
    <property type="entry name" value="Protein kinase-like (PK-like)"/>
    <property type="match status" value="1"/>
</dbReference>
<keyword evidence="2" id="KW-1185">Reference proteome</keyword>